<dbReference type="FunFam" id="3.20.10.10:FF:000002">
    <property type="entry name" value="D-alanine aminotransferase"/>
    <property type="match status" value="1"/>
</dbReference>
<dbReference type="Gene3D" id="3.30.470.10">
    <property type="match status" value="1"/>
</dbReference>
<keyword evidence="4" id="KW-0808">Transferase</keyword>
<dbReference type="InterPro" id="IPR043132">
    <property type="entry name" value="BCAT-like_C"/>
</dbReference>
<evidence type="ECO:0000256" key="2">
    <source>
        <dbReference type="ARBA" id="ARBA00009320"/>
    </source>
</evidence>
<dbReference type="PANTHER" id="PTHR42743:SF10">
    <property type="entry name" value="D-ALANINE AMINOTRANSFERASE"/>
    <property type="match status" value="1"/>
</dbReference>
<dbReference type="GO" id="GO:0005829">
    <property type="term" value="C:cytosol"/>
    <property type="evidence" value="ECO:0007669"/>
    <property type="project" value="TreeGrafter"/>
</dbReference>
<gene>
    <name evidence="4" type="ORF">METEAL_21990</name>
</gene>
<dbReference type="InterPro" id="IPR036038">
    <property type="entry name" value="Aminotransferase-like"/>
</dbReference>
<protein>
    <submittedName>
        <fullName evidence="4">Amino acid aminotransferase</fullName>
    </submittedName>
</protein>
<reference evidence="5" key="1">
    <citation type="journal article" date="2023" name="Int. J. Syst. Evol. Microbiol.">
        <title>Mesoterricola silvestris gen. nov., sp. nov., Mesoterricola sediminis sp. nov., Geothrix oryzae sp. nov., Geothrix edaphica sp. nov., Geothrix rubra sp. nov., and Geothrix limicola sp. nov., six novel members of Acidobacteriota isolated from soils.</title>
        <authorList>
            <person name="Itoh H."/>
            <person name="Sugisawa Y."/>
            <person name="Mise K."/>
            <person name="Xu Z."/>
            <person name="Kuniyasu M."/>
            <person name="Ushijima N."/>
            <person name="Kawano K."/>
            <person name="Kobayashi E."/>
            <person name="Shiratori Y."/>
            <person name="Masuda Y."/>
            <person name="Senoo K."/>
        </authorList>
    </citation>
    <scope>NUCLEOTIDE SEQUENCE [LARGE SCALE GENOMIC DNA]</scope>
    <source>
        <strain evidence="5">W79</strain>
    </source>
</reference>
<proteinExistence type="inferred from homology"/>
<dbReference type="Gene3D" id="3.20.10.10">
    <property type="entry name" value="D-amino Acid Aminotransferase, subunit A, domain 2"/>
    <property type="match status" value="1"/>
</dbReference>
<keyword evidence="3" id="KW-0663">Pyridoxal phosphate</keyword>
<dbReference type="RefSeq" id="WP_316411669.1">
    <property type="nucleotide sequence ID" value="NZ_AP027080.1"/>
</dbReference>
<dbReference type="PANTHER" id="PTHR42743">
    <property type="entry name" value="AMINO-ACID AMINOTRANSFERASE"/>
    <property type="match status" value="1"/>
</dbReference>
<evidence type="ECO:0000313" key="4">
    <source>
        <dbReference type="EMBL" id="BDU73025.1"/>
    </source>
</evidence>
<dbReference type="InterPro" id="IPR043131">
    <property type="entry name" value="BCAT-like_N"/>
</dbReference>
<organism evidence="4 5">
    <name type="scientific">Mesoterricola silvestris</name>
    <dbReference type="NCBI Taxonomy" id="2927979"/>
    <lineage>
        <taxon>Bacteria</taxon>
        <taxon>Pseudomonadati</taxon>
        <taxon>Acidobacteriota</taxon>
        <taxon>Holophagae</taxon>
        <taxon>Holophagales</taxon>
        <taxon>Holophagaceae</taxon>
        <taxon>Mesoterricola</taxon>
    </lineage>
</organism>
<keyword evidence="4" id="KW-0032">Aminotransferase</keyword>
<comment type="cofactor">
    <cofactor evidence="1">
        <name>pyridoxal 5'-phosphate</name>
        <dbReference type="ChEBI" id="CHEBI:597326"/>
    </cofactor>
</comment>
<evidence type="ECO:0000256" key="1">
    <source>
        <dbReference type="ARBA" id="ARBA00001933"/>
    </source>
</evidence>
<dbReference type="Proteomes" id="UP001238179">
    <property type="component" value="Chromosome"/>
</dbReference>
<dbReference type="AlphaFoldDB" id="A0AA48K9F7"/>
<evidence type="ECO:0000256" key="3">
    <source>
        <dbReference type="ARBA" id="ARBA00022898"/>
    </source>
</evidence>
<sequence length="286" mass="32607">MGRQIFFNGGFHEETEKLLSIQDRGLCFADGLFEVIRCVNGRFLLFTKHIARMRQSAAELRMDFPHSDGELLEACRELSRRNGVLDGELYLEITRGEAPRYHTFPEGVRPTFFIVLIPLRKMPENCWSVGVRTVTFPDTRGAYCHLKTINLLPNVLGKQHAKEKGAFEALFTREDARGRYLTEGPSSSIFCIRNGVLFTPELDNILPGTTRHFVIQLAREEGLEVREQRLHLQDFLEADEHFISSTVSEVMPVIQLDETVLGRGAKGPLTTRLQERYAAFKGDHLE</sequence>
<dbReference type="GO" id="GO:0008652">
    <property type="term" value="P:amino acid biosynthetic process"/>
    <property type="evidence" value="ECO:0007669"/>
    <property type="project" value="UniProtKB-ARBA"/>
</dbReference>
<comment type="similarity">
    <text evidence="2">Belongs to the class-IV pyridoxal-phosphate-dependent aminotransferase family.</text>
</comment>
<dbReference type="InterPro" id="IPR050571">
    <property type="entry name" value="Class-IV_PLP-Dep_Aminotrnsfr"/>
</dbReference>
<evidence type="ECO:0000313" key="5">
    <source>
        <dbReference type="Proteomes" id="UP001238179"/>
    </source>
</evidence>
<dbReference type="GO" id="GO:0046394">
    <property type="term" value="P:carboxylic acid biosynthetic process"/>
    <property type="evidence" value="ECO:0007669"/>
    <property type="project" value="UniProtKB-ARBA"/>
</dbReference>
<dbReference type="SUPFAM" id="SSF56752">
    <property type="entry name" value="D-aminoacid aminotransferase-like PLP-dependent enzymes"/>
    <property type="match status" value="1"/>
</dbReference>
<accession>A0AA48K9F7</accession>
<dbReference type="EMBL" id="AP027080">
    <property type="protein sequence ID" value="BDU73025.1"/>
    <property type="molecule type" value="Genomic_DNA"/>
</dbReference>
<dbReference type="Pfam" id="PF01063">
    <property type="entry name" value="Aminotran_4"/>
    <property type="match status" value="1"/>
</dbReference>
<keyword evidence="5" id="KW-1185">Reference proteome</keyword>
<dbReference type="KEGG" id="msil:METEAL_21990"/>
<dbReference type="InterPro" id="IPR001544">
    <property type="entry name" value="Aminotrans_IV"/>
</dbReference>
<dbReference type="GO" id="GO:0008483">
    <property type="term" value="F:transaminase activity"/>
    <property type="evidence" value="ECO:0007669"/>
    <property type="project" value="UniProtKB-KW"/>
</dbReference>
<name>A0AA48K9F7_9BACT</name>